<feature type="domain" description="Xylanolytic transcriptional activator regulatory" evidence="6">
    <location>
        <begin position="247"/>
        <end position="307"/>
    </location>
</feature>
<evidence type="ECO:0000256" key="5">
    <source>
        <dbReference type="SAM" id="MobiDB-lite"/>
    </source>
</evidence>
<accession>A0A2V1DHI8</accession>
<protein>
    <recommendedName>
        <fullName evidence="6">Xylanolytic transcriptional activator regulatory domain-containing protein</fullName>
    </recommendedName>
</protein>
<keyword evidence="3" id="KW-0238">DNA-binding</keyword>
<sequence>MCSGHRICTVCRLRGVDCVYPKTSERRRRRKGPQPTADIQIDEEEQEPPTQDLVGRVRELEDLLQRINELSNGIQFDPTLTTTNQRTLPGPDSDWQISKHLSLSDAFRTTCASLGLDPSRDLSLLGVDPDEILPMPFPELPSAQKRLDVCAERLGIYVPILDSDYSENGFLKKIALGLASEQSPVAMLHDDDFSQSTSQGWSFYCEGFRLIDRVAPKPYQLVDLAKFHLLRATYLLQARISQSAMEAISAAACLAIQAGLNDELSWVECSPDERMFRKRLWWSIYVMDRRVAEKCCKPYIIRDVEIAVDELEP</sequence>
<organism evidence="7 8">
    <name type="scientific">Periconia macrospinosa</name>
    <dbReference type="NCBI Taxonomy" id="97972"/>
    <lineage>
        <taxon>Eukaryota</taxon>
        <taxon>Fungi</taxon>
        <taxon>Dikarya</taxon>
        <taxon>Ascomycota</taxon>
        <taxon>Pezizomycotina</taxon>
        <taxon>Dothideomycetes</taxon>
        <taxon>Pleosporomycetidae</taxon>
        <taxon>Pleosporales</taxon>
        <taxon>Massarineae</taxon>
        <taxon>Periconiaceae</taxon>
        <taxon>Periconia</taxon>
    </lineage>
</organism>
<dbReference type="GO" id="GO:0006351">
    <property type="term" value="P:DNA-templated transcription"/>
    <property type="evidence" value="ECO:0007669"/>
    <property type="project" value="InterPro"/>
</dbReference>
<keyword evidence="2" id="KW-0479">Metal-binding</keyword>
<evidence type="ECO:0000256" key="1">
    <source>
        <dbReference type="ARBA" id="ARBA00004123"/>
    </source>
</evidence>
<dbReference type="OrthoDB" id="3945542at2759"/>
<evidence type="ECO:0000256" key="3">
    <source>
        <dbReference type="ARBA" id="ARBA00023125"/>
    </source>
</evidence>
<proteinExistence type="predicted"/>
<dbReference type="GO" id="GO:0005634">
    <property type="term" value="C:nucleus"/>
    <property type="evidence" value="ECO:0007669"/>
    <property type="project" value="UniProtKB-SubCell"/>
</dbReference>
<evidence type="ECO:0000313" key="8">
    <source>
        <dbReference type="Proteomes" id="UP000244855"/>
    </source>
</evidence>
<comment type="subcellular location">
    <subcellularLocation>
        <location evidence="1">Nucleus</location>
    </subcellularLocation>
</comment>
<dbReference type="Pfam" id="PF04082">
    <property type="entry name" value="Fungal_trans"/>
    <property type="match status" value="1"/>
</dbReference>
<dbReference type="GO" id="GO:0003700">
    <property type="term" value="F:DNA-binding transcription factor activity"/>
    <property type="evidence" value="ECO:0007669"/>
    <property type="project" value="InterPro"/>
</dbReference>
<evidence type="ECO:0000313" key="7">
    <source>
        <dbReference type="EMBL" id="PVH97425.1"/>
    </source>
</evidence>
<dbReference type="GO" id="GO:0003677">
    <property type="term" value="F:DNA binding"/>
    <property type="evidence" value="ECO:0007669"/>
    <property type="project" value="UniProtKB-KW"/>
</dbReference>
<evidence type="ECO:0000256" key="4">
    <source>
        <dbReference type="ARBA" id="ARBA00023242"/>
    </source>
</evidence>
<dbReference type="STRING" id="97972.A0A2V1DHI8"/>
<keyword evidence="4" id="KW-0539">Nucleus</keyword>
<dbReference type="InterPro" id="IPR050987">
    <property type="entry name" value="AtrR-like"/>
</dbReference>
<keyword evidence="8" id="KW-1185">Reference proteome</keyword>
<dbReference type="PANTHER" id="PTHR46910">
    <property type="entry name" value="TRANSCRIPTION FACTOR PDR1"/>
    <property type="match status" value="1"/>
</dbReference>
<name>A0A2V1DHI8_9PLEO</name>
<gene>
    <name evidence="7" type="ORF">DM02DRAFT_631142</name>
</gene>
<evidence type="ECO:0000259" key="6">
    <source>
        <dbReference type="Pfam" id="PF04082"/>
    </source>
</evidence>
<dbReference type="CDD" id="cd12148">
    <property type="entry name" value="fungal_TF_MHR"/>
    <property type="match status" value="1"/>
</dbReference>
<dbReference type="EMBL" id="KZ805436">
    <property type="protein sequence ID" value="PVH97425.1"/>
    <property type="molecule type" value="Genomic_DNA"/>
</dbReference>
<dbReference type="Proteomes" id="UP000244855">
    <property type="component" value="Unassembled WGS sequence"/>
</dbReference>
<reference evidence="7 8" key="1">
    <citation type="journal article" date="2018" name="Sci. Rep.">
        <title>Comparative genomics provides insights into the lifestyle and reveals functional heterogeneity of dark septate endophytic fungi.</title>
        <authorList>
            <person name="Knapp D.G."/>
            <person name="Nemeth J.B."/>
            <person name="Barry K."/>
            <person name="Hainaut M."/>
            <person name="Henrissat B."/>
            <person name="Johnson J."/>
            <person name="Kuo A."/>
            <person name="Lim J.H.P."/>
            <person name="Lipzen A."/>
            <person name="Nolan M."/>
            <person name="Ohm R.A."/>
            <person name="Tamas L."/>
            <person name="Grigoriev I.V."/>
            <person name="Spatafora J.W."/>
            <person name="Nagy L.G."/>
            <person name="Kovacs G.M."/>
        </authorList>
    </citation>
    <scope>NUCLEOTIDE SEQUENCE [LARGE SCALE GENOMIC DNA]</scope>
    <source>
        <strain evidence="7 8">DSE2036</strain>
    </source>
</reference>
<feature type="region of interest" description="Disordered" evidence="5">
    <location>
        <begin position="24"/>
        <end position="50"/>
    </location>
</feature>
<dbReference type="InterPro" id="IPR007219">
    <property type="entry name" value="XnlR_reg_dom"/>
</dbReference>
<dbReference type="PANTHER" id="PTHR46910:SF3">
    <property type="entry name" value="HALOTOLERANCE PROTEIN 9-RELATED"/>
    <property type="match status" value="1"/>
</dbReference>
<dbReference type="AlphaFoldDB" id="A0A2V1DHI8"/>
<evidence type="ECO:0000256" key="2">
    <source>
        <dbReference type="ARBA" id="ARBA00022723"/>
    </source>
</evidence>
<dbReference type="GO" id="GO:0008270">
    <property type="term" value="F:zinc ion binding"/>
    <property type="evidence" value="ECO:0007669"/>
    <property type="project" value="InterPro"/>
</dbReference>